<keyword evidence="3" id="KW-1185">Reference proteome</keyword>
<evidence type="ECO:0008006" key="4">
    <source>
        <dbReference type="Google" id="ProtNLM"/>
    </source>
</evidence>
<feature type="transmembrane region" description="Helical" evidence="1">
    <location>
        <begin position="150"/>
        <end position="173"/>
    </location>
</feature>
<feature type="transmembrane region" description="Helical" evidence="1">
    <location>
        <begin position="484"/>
        <end position="503"/>
    </location>
</feature>
<keyword evidence="1" id="KW-0812">Transmembrane</keyword>
<feature type="transmembrane region" description="Helical" evidence="1">
    <location>
        <begin position="462"/>
        <end position="478"/>
    </location>
</feature>
<gene>
    <name evidence="2" type="ORF">HJ588_06865</name>
</gene>
<proteinExistence type="predicted"/>
<organism evidence="2 3">
    <name type="scientific">Flexivirga aerilata</name>
    <dbReference type="NCBI Taxonomy" id="1656889"/>
    <lineage>
        <taxon>Bacteria</taxon>
        <taxon>Bacillati</taxon>
        <taxon>Actinomycetota</taxon>
        <taxon>Actinomycetes</taxon>
        <taxon>Micrococcales</taxon>
        <taxon>Dermacoccaceae</taxon>
        <taxon>Flexivirga</taxon>
    </lineage>
</organism>
<keyword evidence="1" id="KW-0472">Membrane</keyword>
<protein>
    <recommendedName>
        <fullName evidence="4">Glycosyltransferase RgtA/B/C/D-like domain-containing protein</fullName>
    </recommendedName>
</protein>
<feature type="transmembrane region" description="Helical" evidence="1">
    <location>
        <begin position="436"/>
        <end position="455"/>
    </location>
</feature>
<name>A0A849AQD8_9MICO</name>
<feature type="transmembrane region" description="Helical" evidence="1">
    <location>
        <begin position="208"/>
        <end position="224"/>
    </location>
</feature>
<feature type="transmembrane region" description="Helical" evidence="1">
    <location>
        <begin position="185"/>
        <end position="202"/>
    </location>
</feature>
<keyword evidence="1" id="KW-1133">Transmembrane helix</keyword>
<dbReference type="EMBL" id="JABENB010000001">
    <property type="protein sequence ID" value="NNG38992.1"/>
    <property type="molecule type" value="Genomic_DNA"/>
</dbReference>
<evidence type="ECO:0000313" key="2">
    <source>
        <dbReference type="EMBL" id="NNG38992.1"/>
    </source>
</evidence>
<accession>A0A849AQD8</accession>
<dbReference type="RefSeq" id="WP_171153348.1">
    <property type="nucleotide sequence ID" value="NZ_JABENB010000001.1"/>
</dbReference>
<dbReference type="AlphaFoldDB" id="A0A849AQD8"/>
<feature type="transmembrane region" description="Helical" evidence="1">
    <location>
        <begin position="41"/>
        <end position="61"/>
    </location>
</feature>
<evidence type="ECO:0000313" key="3">
    <source>
        <dbReference type="Proteomes" id="UP000557772"/>
    </source>
</evidence>
<evidence type="ECO:0000256" key="1">
    <source>
        <dbReference type="SAM" id="Phobius"/>
    </source>
</evidence>
<dbReference type="Proteomes" id="UP000557772">
    <property type="component" value="Unassembled WGS sequence"/>
</dbReference>
<feature type="transmembrane region" description="Helical" evidence="1">
    <location>
        <begin position="77"/>
        <end position="99"/>
    </location>
</feature>
<feature type="transmembrane region" description="Helical" evidence="1">
    <location>
        <begin position="278"/>
        <end position="299"/>
    </location>
</feature>
<sequence>MSTLTTLLGRGLQAAVGAVFAATAIAVLLTPRMPVNGYPRALALVTALMTTALVAITVWVARPHGPASPALRRRQTIIGLSTALLASIVAVIIAGSVTYRPTWDASVIRRASSTAHPAPYLQHYFGLYPNNIPVLGMARRVRAAGELVHVGYTSSFLVMNGLCLLVTLGSVYLSARWLVGHRAGMVALLVAFLLLGLSPWMIIGYTDIVTMALLTLAVCLLIAADRASIRARRVALALAACISLGASLVFKPMPIVVPIAVGIVVLVEVARRATFRRIGVALLTFAAGLGVCAASYVGLGAAARTAAGLDAHQVHQVTPATPLSFVAGGLLYGPGHPPSYGGYNGPLVERIRNKPVDETNRISWQVIEDQWHQRGLSGTARFEWDKQVWTWGDGTFWAYGEGEDRWQPVIAHTVLTPMVEPWDRVQGSLWDERSGLVTGLWCAVLLVLGVGLLFARYDRRTLALALSAIGIALLILVLQGRSRYVLTFVPIIVVLAGVVVGDFSRLSR</sequence>
<feature type="transmembrane region" description="Helical" evidence="1">
    <location>
        <begin position="12"/>
        <end position="29"/>
    </location>
</feature>
<reference evidence="2 3" key="1">
    <citation type="submission" date="2020-05" db="EMBL/GenBank/DDBJ databases">
        <title>Flexivirga sp. ID2601S isolated from air conditioner.</title>
        <authorList>
            <person name="Kim D.H."/>
        </authorList>
    </citation>
    <scope>NUCLEOTIDE SEQUENCE [LARGE SCALE GENOMIC DNA]</scope>
    <source>
        <strain evidence="2 3">ID2601S</strain>
    </source>
</reference>
<feature type="transmembrane region" description="Helical" evidence="1">
    <location>
        <begin position="255"/>
        <end position="271"/>
    </location>
</feature>
<comment type="caution">
    <text evidence="2">The sequence shown here is derived from an EMBL/GenBank/DDBJ whole genome shotgun (WGS) entry which is preliminary data.</text>
</comment>
<feature type="transmembrane region" description="Helical" evidence="1">
    <location>
        <begin position="231"/>
        <end position="249"/>
    </location>
</feature>